<sequence>MELLKNLLLVLHLIGWAMVLGGVLATMRAPKLAPGVLHGALTALVTGILMVGVIEMGDLHPVDHAKIGVKLVIALVVTALVVVGQRKPEKVTTGYLGAIAGLTVANVAIAVLWR</sequence>
<protein>
    <recommendedName>
        <fullName evidence="4">Integral membrane protein</fullName>
    </recommendedName>
</protein>
<gene>
    <name evidence="2" type="ORF">CGE01nite_09410</name>
</gene>
<dbReference type="AlphaFoldDB" id="A0A4Y3KL54"/>
<dbReference type="EMBL" id="BJLQ01000006">
    <property type="protein sequence ID" value="GEA83690.1"/>
    <property type="molecule type" value="Genomic_DNA"/>
</dbReference>
<keyword evidence="1" id="KW-0472">Membrane</keyword>
<dbReference type="Proteomes" id="UP000320461">
    <property type="component" value="Unassembled WGS sequence"/>
</dbReference>
<comment type="caution">
    <text evidence="2">The sequence shown here is derived from an EMBL/GenBank/DDBJ whole genome shotgun (WGS) entry which is preliminary data.</text>
</comment>
<dbReference type="RefSeq" id="WP_141369267.1">
    <property type="nucleotide sequence ID" value="NZ_BJLQ01000006.1"/>
</dbReference>
<feature type="transmembrane region" description="Helical" evidence="1">
    <location>
        <begin position="95"/>
        <end position="113"/>
    </location>
</feature>
<keyword evidence="3" id="KW-1185">Reference proteome</keyword>
<dbReference type="OrthoDB" id="3830423at2"/>
<evidence type="ECO:0000313" key="2">
    <source>
        <dbReference type="EMBL" id="GEA83690.1"/>
    </source>
</evidence>
<evidence type="ECO:0008006" key="4">
    <source>
        <dbReference type="Google" id="ProtNLM"/>
    </source>
</evidence>
<proteinExistence type="predicted"/>
<feature type="transmembrane region" description="Helical" evidence="1">
    <location>
        <begin position="67"/>
        <end position="83"/>
    </location>
</feature>
<keyword evidence="1" id="KW-0812">Transmembrane</keyword>
<name>A0A4Y3KL54_9CELL</name>
<keyword evidence="1" id="KW-1133">Transmembrane helix</keyword>
<organism evidence="2 3">
    <name type="scientific">Cellulomonas gelida</name>
    <dbReference type="NCBI Taxonomy" id="1712"/>
    <lineage>
        <taxon>Bacteria</taxon>
        <taxon>Bacillati</taxon>
        <taxon>Actinomycetota</taxon>
        <taxon>Actinomycetes</taxon>
        <taxon>Micrococcales</taxon>
        <taxon>Cellulomonadaceae</taxon>
        <taxon>Cellulomonas</taxon>
    </lineage>
</organism>
<feature type="transmembrane region" description="Helical" evidence="1">
    <location>
        <begin position="35"/>
        <end position="55"/>
    </location>
</feature>
<accession>A0A4Y3KL54</accession>
<evidence type="ECO:0000256" key="1">
    <source>
        <dbReference type="SAM" id="Phobius"/>
    </source>
</evidence>
<reference evidence="2 3" key="1">
    <citation type="submission" date="2019-06" db="EMBL/GenBank/DDBJ databases">
        <title>Whole genome shotgun sequence of Cellulomonas gelida NBRC 3748.</title>
        <authorList>
            <person name="Hosoyama A."/>
            <person name="Uohara A."/>
            <person name="Ohji S."/>
            <person name="Ichikawa N."/>
        </authorList>
    </citation>
    <scope>NUCLEOTIDE SEQUENCE [LARGE SCALE GENOMIC DNA]</scope>
    <source>
        <strain evidence="2 3">NBRC 3748</strain>
    </source>
</reference>
<evidence type="ECO:0000313" key="3">
    <source>
        <dbReference type="Proteomes" id="UP000320461"/>
    </source>
</evidence>